<dbReference type="InterPro" id="IPR036259">
    <property type="entry name" value="MFS_trans_sf"/>
</dbReference>
<feature type="transmembrane region" description="Helical" evidence="2">
    <location>
        <begin position="184"/>
        <end position="204"/>
    </location>
</feature>
<dbReference type="AlphaFoldDB" id="A0A914X195"/>
<keyword evidence="2" id="KW-0812">Transmembrane</keyword>
<feature type="transmembrane region" description="Helical" evidence="2">
    <location>
        <begin position="369"/>
        <end position="387"/>
    </location>
</feature>
<keyword evidence="2" id="KW-1133">Transmembrane helix</keyword>
<evidence type="ECO:0000313" key="4">
    <source>
        <dbReference type="WBParaSite" id="PSAMB.scaffold6234size9909.g28128.t1"/>
    </source>
</evidence>
<feature type="transmembrane region" description="Helical" evidence="2">
    <location>
        <begin position="399"/>
        <end position="422"/>
    </location>
</feature>
<feature type="transmembrane region" description="Helical" evidence="2">
    <location>
        <begin position="316"/>
        <end position="333"/>
    </location>
</feature>
<feature type="transmembrane region" description="Helical" evidence="2">
    <location>
        <begin position="157"/>
        <end position="178"/>
    </location>
</feature>
<accession>A0A914X195</accession>
<feature type="transmembrane region" description="Helical" evidence="2">
    <location>
        <begin position="125"/>
        <end position="145"/>
    </location>
</feature>
<feature type="transmembrane region" description="Helical" evidence="2">
    <location>
        <begin position="68"/>
        <end position="86"/>
    </location>
</feature>
<feature type="transmembrane region" description="Helical" evidence="2">
    <location>
        <begin position="93"/>
        <end position="113"/>
    </location>
</feature>
<keyword evidence="2" id="KW-0472">Membrane</keyword>
<name>A0A914X195_9BILA</name>
<dbReference type="Proteomes" id="UP000887566">
    <property type="component" value="Unplaced"/>
</dbReference>
<feature type="transmembrane region" description="Helical" evidence="2">
    <location>
        <begin position="340"/>
        <end position="357"/>
    </location>
</feature>
<evidence type="ECO:0000313" key="3">
    <source>
        <dbReference type="Proteomes" id="UP000887566"/>
    </source>
</evidence>
<feature type="transmembrane region" description="Helical" evidence="2">
    <location>
        <begin position="291"/>
        <end position="310"/>
    </location>
</feature>
<evidence type="ECO:0000256" key="1">
    <source>
        <dbReference type="SAM" id="MobiDB-lite"/>
    </source>
</evidence>
<feature type="transmembrane region" description="Helical" evidence="2">
    <location>
        <begin position="26"/>
        <end position="44"/>
    </location>
</feature>
<dbReference type="SUPFAM" id="SSF103473">
    <property type="entry name" value="MFS general substrate transporter"/>
    <property type="match status" value="1"/>
</dbReference>
<proteinExistence type="predicted"/>
<feature type="region of interest" description="Disordered" evidence="1">
    <location>
        <begin position="239"/>
        <end position="269"/>
    </location>
</feature>
<feature type="compositionally biased region" description="Acidic residues" evidence="1">
    <location>
        <begin position="243"/>
        <end position="255"/>
    </location>
</feature>
<organism evidence="3 4">
    <name type="scientific">Plectus sambesii</name>
    <dbReference type="NCBI Taxonomy" id="2011161"/>
    <lineage>
        <taxon>Eukaryota</taxon>
        <taxon>Metazoa</taxon>
        <taxon>Ecdysozoa</taxon>
        <taxon>Nematoda</taxon>
        <taxon>Chromadorea</taxon>
        <taxon>Plectida</taxon>
        <taxon>Plectina</taxon>
        <taxon>Plectoidea</taxon>
        <taxon>Plectidae</taxon>
        <taxon>Plectus</taxon>
    </lineage>
</organism>
<keyword evidence="3" id="KW-1185">Reference proteome</keyword>
<reference evidence="4" key="1">
    <citation type="submission" date="2022-11" db="UniProtKB">
        <authorList>
            <consortium name="WormBaseParasite"/>
        </authorList>
    </citation>
    <scope>IDENTIFICATION</scope>
</reference>
<evidence type="ECO:0000256" key="2">
    <source>
        <dbReference type="SAM" id="Phobius"/>
    </source>
</evidence>
<sequence>MDAAAAAASAAAEQARRRELRERVRIGGSLFVGALIGMAVGSLFDRASLQIILTGADGLSYSPFEVEVVYACGVLGLALGYPVAILSAKFSAMWLCVFGSVGSTMGFLLLWSATMNHGWYKDKAVLFALYNFIAGHSLAYLYHTSLVINMKNLKPKIGLASVALNGPVVISAVTLWLIVQHMRLLFLVQLGLSVVASFAGIAMLRAKKSTSTRPTFNTARRRTAADVRALTTPAYEYAPSDTESLDDVSADEVDEPPPPPPTACDREPLATMERRRALELWALSWRMQRPMWAFALAAAAASPMSTEQYAAPELRVALAALAAILTALYVDAFDAMPRGNVLLFVLCARCIVLAVAVGDRGLRGIDGALDVSSGMVLGVLWVLIPVIMREKFGSRRLVYVWSTTLLVYVVVCAVQTALSLWLFNRHSAGAVCLGIQCPLLISMFRLALTLCSMIWSCGLASY</sequence>
<protein>
    <submittedName>
        <fullName evidence="4">Nodulin-like domain-containing protein</fullName>
    </submittedName>
</protein>
<dbReference type="WBParaSite" id="PSAMB.scaffold6234size9909.g28128.t1">
    <property type="protein sequence ID" value="PSAMB.scaffold6234size9909.g28128.t1"/>
    <property type="gene ID" value="PSAMB.scaffold6234size9909.g28128"/>
</dbReference>